<evidence type="ECO:0000259" key="6">
    <source>
        <dbReference type="PROSITE" id="PS50977"/>
    </source>
</evidence>
<dbReference type="EMBL" id="FMVW01000008">
    <property type="protein sequence ID" value="SCZ43221.1"/>
    <property type="molecule type" value="Genomic_DNA"/>
</dbReference>
<dbReference type="InterPro" id="IPR036271">
    <property type="entry name" value="Tet_transcr_reg_TetR-rel_C_sf"/>
</dbReference>
<dbReference type="SUPFAM" id="SSF46689">
    <property type="entry name" value="Homeodomain-like"/>
    <property type="match status" value="1"/>
</dbReference>
<sequence>MHSVASSKDEETLNLGKAEGGSEAPRGRGRPKVMSDEAQSAIILQKARELFQESGYARTTMDEVAARCRISKRTLYRLFPSKTELFAAIIDAHRETMLALPGDYEKMSLQDALEAIFRIDISEEADRERIALLRFVMVESRHYPELHELARQRGGERSRALLGEWFDKQRELGRIDIDDAMSAGKILMDMIFGAIVFKAPGDPELGGGDDRKDYLRRCIRIFLDGVRPR</sequence>
<dbReference type="Pfam" id="PF00440">
    <property type="entry name" value="TetR_N"/>
    <property type="match status" value="1"/>
</dbReference>
<dbReference type="Pfam" id="PF14246">
    <property type="entry name" value="TetR_C_7"/>
    <property type="match status" value="1"/>
</dbReference>
<dbReference type="SUPFAM" id="SSF48498">
    <property type="entry name" value="Tetracyclin repressor-like, C-terminal domain"/>
    <property type="match status" value="1"/>
</dbReference>
<dbReference type="AlphaFoldDB" id="A0A1G5P2A0"/>
<dbReference type="InterPro" id="IPR009057">
    <property type="entry name" value="Homeodomain-like_sf"/>
</dbReference>
<keyword evidence="8" id="KW-1185">Reference proteome</keyword>
<dbReference type="InterPro" id="IPR050109">
    <property type="entry name" value="HTH-type_TetR-like_transc_reg"/>
</dbReference>
<dbReference type="InterPro" id="IPR001647">
    <property type="entry name" value="HTH_TetR"/>
</dbReference>
<dbReference type="FunFam" id="1.10.10.60:FF:000141">
    <property type="entry name" value="TetR family transcriptional regulator"/>
    <property type="match status" value="1"/>
</dbReference>
<dbReference type="PRINTS" id="PR00455">
    <property type="entry name" value="HTHTETR"/>
</dbReference>
<dbReference type="STRING" id="1120955.SAMN03080610_03010"/>
<evidence type="ECO:0000256" key="2">
    <source>
        <dbReference type="ARBA" id="ARBA00023125"/>
    </source>
</evidence>
<keyword evidence="3" id="KW-0804">Transcription</keyword>
<dbReference type="Gene3D" id="1.10.357.10">
    <property type="entry name" value="Tetracycline Repressor, domain 2"/>
    <property type="match status" value="1"/>
</dbReference>
<dbReference type="PROSITE" id="PS50977">
    <property type="entry name" value="HTH_TETR_2"/>
    <property type="match status" value="1"/>
</dbReference>
<dbReference type="Proteomes" id="UP000199347">
    <property type="component" value="Unassembled WGS sequence"/>
</dbReference>
<evidence type="ECO:0000256" key="4">
    <source>
        <dbReference type="PROSITE-ProRule" id="PRU00335"/>
    </source>
</evidence>
<dbReference type="GO" id="GO:0003700">
    <property type="term" value="F:DNA-binding transcription factor activity"/>
    <property type="evidence" value="ECO:0007669"/>
    <property type="project" value="TreeGrafter"/>
</dbReference>
<reference evidence="7 8" key="1">
    <citation type="submission" date="2016-10" db="EMBL/GenBank/DDBJ databases">
        <authorList>
            <person name="de Groot N.N."/>
        </authorList>
    </citation>
    <scope>NUCLEOTIDE SEQUENCE [LARGE SCALE GENOMIC DNA]</scope>
    <source>
        <strain evidence="7 8">DSM 2698</strain>
    </source>
</reference>
<feature type="region of interest" description="Disordered" evidence="5">
    <location>
        <begin position="1"/>
        <end position="35"/>
    </location>
</feature>
<proteinExistence type="predicted"/>
<dbReference type="PANTHER" id="PTHR30055:SF223">
    <property type="entry name" value="HTH-TYPE TRANSCRIPTIONAL REGULATOR UIDR"/>
    <property type="match status" value="1"/>
</dbReference>
<keyword evidence="1" id="KW-0805">Transcription regulation</keyword>
<evidence type="ECO:0000313" key="7">
    <source>
        <dbReference type="EMBL" id="SCZ43221.1"/>
    </source>
</evidence>
<keyword evidence="2 4" id="KW-0238">DNA-binding</keyword>
<dbReference type="InterPro" id="IPR039536">
    <property type="entry name" value="TetR_C_Proteobacteria"/>
</dbReference>
<evidence type="ECO:0000256" key="5">
    <source>
        <dbReference type="SAM" id="MobiDB-lite"/>
    </source>
</evidence>
<dbReference type="GO" id="GO:0000976">
    <property type="term" value="F:transcription cis-regulatory region binding"/>
    <property type="evidence" value="ECO:0007669"/>
    <property type="project" value="TreeGrafter"/>
</dbReference>
<feature type="domain" description="HTH tetR-type" evidence="6">
    <location>
        <begin position="37"/>
        <end position="97"/>
    </location>
</feature>
<feature type="DNA-binding region" description="H-T-H motif" evidence="4">
    <location>
        <begin position="60"/>
        <end position="79"/>
    </location>
</feature>
<evidence type="ECO:0000256" key="1">
    <source>
        <dbReference type="ARBA" id="ARBA00023015"/>
    </source>
</evidence>
<accession>A0A1G5P2A0</accession>
<organism evidence="7 8">
    <name type="scientific">Afifella marina DSM 2698</name>
    <dbReference type="NCBI Taxonomy" id="1120955"/>
    <lineage>
        <taxon>Bacteria</taxon>
        <taxon>Pseudomonadati</taxon>
        <taxon>Pseudomonadota</taxon>
        <taxon>Alphaproteobacteria</taxon>
        <taxon>Hyphomicrobiales</taxon>
        <taxon>Afifellaceae</taxon>
        <taxon>Afifella</taxon>
    </lineage>
</organism>
<name>A0A1G5P2A0_AFIMA</name>
<protein>
    <submittedName>
        <fullName evidence="7">Transcriptional regulator, TetR family</fullName>
    </submittedName>
</protein>
<dbReference type="PANTHER" id="PTHR30055">
    <property type="entry name" value="HTH-TYPE TRANSCRIPTIONAL REGULATOR RUTR"/>
    <property type="match status" value="1"/>
</dbReference>
<evidence type="ECO:0000256" key="3">
    <source>
        <dbReference type="ARBA" id="ARBA00023163"/>
    </source>
</evidence>
<dbReference type="OrthoDB" id="7584337at2"/>
<gene>
    <name evidence="7" type="ORF">SAMN03080610_03010</name>
</gene>
<evidence type="ECO:0000313" key="8">
    <source>
        <dbReference type="Proteomes" id="UP000199347"/>
    </source>
</evidence>